<comment type="catalytic activity">
    <reaction evidence="11">
        <text>ATP + H2O = ADP + phosphate + H(+)</text>
        <dbReference type="Rhea" id="RHEA:13065"/>
        <dbReference type="ChEBI" id="CHEBI:15377"/>
        <dbReference type="ChEBI" id="CHEBI:15378"/>
        <dbReference type="ChEBI" id="CHEBI:30616"/>
        <dbReference type="ChEBI" id="CHEBI:43474"/>
        <dbReference type="ChEBI" id="CHEBI:456216"/>
    </reaction>
    <physiologicalReaction direction="left-to-right" evidence="11">
        <dbReference type="Rhea" id="RHEA:13066"/>
    </physiologicalReaction>
</comment>
<organism evidence="16 17">
    <name type="scientific">Planoprotostelium fungivorum</name>
    <dbReference type="NCBI Taxonomy" id="1890364"/>
    <lineage>
        <taxon>Eukaryota</taxon>
        <taxon>Amoebozoa</taxon>
        <taxon>Evosea</taxon>
        <taxon>Variosea</taxon>
        <taxon>Cavosteliida</taxon>
        <taxon>Cavosteliaceae</taxon>
        <taxon>Planoprotostelium</taxon>
    </lineage>
</organism>
<keyword evidence="17" id="KW-1185">Reference proteome</keyword>
<evidence type="ECO:0000256" key="11">
    <source>
        <dbReference type="ARBA" id="ARBA00048778"/>
    </source>
</evidence>
<dbReference type="SUPFAM" id="SSF55811">
    <property type="entry name" value="Nudix"/>
    <property type="match status" value="1"/>
</dbReference>
<keyword evidence="6" id="KW-0378">Hydrolase</keyword>
<dbReference type="InterPro" id="IPR003593">
    <property type="entry name" value="AAA+_ATPase"/>
</dbReference>
<dbReference type="SMART" id="SM01024">
    <property type="entry name" value="BCS1_N"/>
    <property type="match status" value="1"/>
</dbReference>
<dbReference type="STRING" id="1890364.A0A2P6NRH7"/>
<reference evidence="16 17" key="1">
    <citation type="journal article" date="2018" name="Genome Biol. Evol.">
        <title>Multiple Roots of Fruiting Body Formation in Amoebozoa.</title>
        <authorList>
            <person name="Hillmann F."/>
            <person name="Forbes G."/>
            <person name="Novohradska S."/>
            <person name="Ferling I."/>
            <person name="Riege K."/>
            <person name="Groth M."/>
            <person name="Westermann M."/>
            <person name="Marz M."/>
            <person name="Spaller T."/>
            <person name="Winckler T."/>
            <person name="Schaap P."/>
            <person name="Glockner G."/>
        </authorList>
    </citation>
    <scope>NUCLEOTIDE SEQUENCE [LARGE SCALE GENOMIC DNA]</scope>
    <source>
        <strain evidence="16 17">Jena</strain>
    </source>
</reference>
<proteinExistence type="inferred from homology"/>
<dbReference type="InterPro" id="IPR014851">
    <property type="entry name" value="BCS1_N"/>
</dbReference>
<evidence type="ECO:0000256" key="6">
    <source>
        <dbReference type="ARBA" id="ARBA00022801"/>
    </source>
</evidence>
<accession>A0A2P6NRH7</accession>
<dbReference type="SUPFAM" id="SSF52540">
    <property type="entry name" value="P-loop containing nucleoside triphosphate hydrolases"/>
    <property type="match status" value="1"/>
</dbReference>
<evidence type="ECO:0000256" key="8">
    <source>
        <dbReference type="ARBA" id="ARBA00022989"/>
    </source>
</evidence>
<dbReference type="InParanoid" id="A0A2P6NRH7"/>
<dbReference type="InterPro" id="IPR027417">
    <property type="entry name" value="P-loop_NTPase"/>
</dbReference>
<evidence type="ECO:0000313" key="17">
    <source>
        <dbReference type="Proteomes" id="UP000241769"/>
    </source>
</evidence>
<evidence type="ECO:0000256" key="1">
    <source>
        <dbReference type="ARBA" id="ARBA00004434"/>
    </source>
</evidence>
<dbReference type="Gene3D" id="3.90.79.10">
    <property type="entry name" value="Nucleoside Triphosphate Pyrophosphohydrolase"/>
    <property type="match status" value="1"/>
</dbReference>
<sequence length="687" mass="76576">MGDQGLSSRRELQPWKCLSSKEILHTGKWCTIEEHEISLPTRVYTEGGKSEMSGSTIIPKWIWIKSPSFINVAAVTKEGKWVVFHQTKYACMKSLNSNTLAPVGGYIDENEEPLVAAKRELLEETGYVSDNWVDLHASVPDANRGCGIGHLFLALDCEFKGHGESDDLEEQQLLLLSTDEIEDAILNGEFGVQSWIATLSMVYSPNAFSFTEWEVTLLTSKGAHPFLRYVLRSAKNNLLLSSILIMFVGGLTRMLSRNLLFFMSREYIEALIMSTVEVRNEDPLYGFLLSYLYDNDYLRKTNSLIAFTTQSKRARGGSYLSFGPGEGHHIFNFDGRRIWMSRVMLGENFGRQKILLQCYGKPEPLKQFIAAARKHGFNRDSGILVYTVSMRAMGWVTQPNSRPRRSLKSVILEDGRAESIVADVEEFLKSQTWYQERGLGYRRGYLFYGPPGSGKTSLLFGIASHFDLSIYSLNLSDPELTDSLLQTLMNQVPTGSMVVLEDVDSVFVGRQSTEPKSKSVTFSGLLNAIDGVAAGEGRILFLTTNHKEKLDPALIRPGRIDLEVPFCLSTTSQMKRLFLEFYQGIEGSADLSDELTSVIPSGQISMAKLQGHLLKYKIDPKSAVASAGELVRGDTGGSVQSSSNEAECCITALDEEITRNRAEALRQLPGPPRRTSCPYSLLSRIKT</sequence>
<keyword evidence="7 12" id="KW-0067">ATP-binding</keyword>
<dbReference type="GO" id="GO:0005524">
    <property type="term" value="F:ATP binding"/>
    <property type="evidence" value="ECO:0007669"/>
    <property type="project" value="UniProtKB-KW"/>
</dbReference>
<evidence type="ECO:0000256" key="2">
    <source>
        <dbReference type="ARBA" id="ARBA00007448"/>
    </source>
</evidence>
<evidence type="ECO:0000256" key="3">
    <source>
        <dbReference type="ARBA" id="ARBA00022692"/>
    </source>
</evidence>
<evidence type="ECO:0000256" key="9">
    <source>
        <dbReference type="ARBA" id="ARBA00023128"/>
    </source>
</evidence>
<comment type="subcellular location">
    <subcellularLocation>
        <location evidence="1">Mitochondrion inner membrane</location>
        <topology evidence="1">Single-pass membrane protein</topology>
    </subcellularLocation>
</comment>
<dbReference type="Pfam" id="PF25426">
    <property type="entry name" value="AAA_lid_BCS1"/>
    <property type="match status" value="1"/>
</dbReference>
<dbReference type="InterPro" id="IPR050747">
    <property type="entry name" value="Mitochondrial_chaperone_BCS1"/>
</dbReference>
<dbReference type="CDD" id="cd03424">
    <property type="entry name" value="NUDIX_ADPRase_Nudt5_UGPPase_Nudt14"/>
    <property type="match status" value="1"/>
</dbReference>
<keyword evidence="3 14" id="KW-0812">Transmembrane</keyword>
<dbReference type="GO" id="GO:0016887">
    <property type="term" value="F:ATP hydrolysis activity"/>
    <property type="evidence" value="ECO:0007669"/>
    <property type="project" value="InterPro"/>
</dbReference>
<keyword evidence="5" id="KW-0999">Mitochondrion inner membrane</keyword>
<evidence type="ECO:0000256" key="13">
    <source>
        <dbReference type="SAM" id="MobiDB-lite"/>
    </source>
</evidence>
<evidence type="ECO:0000256" key="5">
    <source>
        <dbReference type="ARBA" id="ARBA00022792"/>
    </source>
</evidence>
<evidence type="ECO:0000256" key="7">
    <source>
        <dbReference type="ARBA" id="ARBA00022840"/>
    </source>
</evidence>
<dbReference type="InterPro" id="IPR057495">
    <property type="entry name" value="AAA_lid_BCS1"/>
</dbReference>
<dbReference type="PANTHER" id="PTHR23070">
    <property type="entry name" value="BCS1 AAA-TYPE ATPASE"/>
    <property type="match status" value="1"/>
</dbReference>
<dbReference type="PROSITE" id="PS00674">
    <property type="entry name" value="AAA"/>
    <property type="match status" value="1"/>
</dbReference>
<dbReference type="CDD" id="cd19510">
    <property type="entry name" value="RecA-like_BCS1"/>
    <property type="match status" value="1"/>
</dbReference>
<dbReference type="OrthoDB" id="10251412at2759"/>
<dbReference type="SMART" id="SM00382">
    <property type="entry name" value="AAA"/>
    <property type="match status" value="1"/>
</dbReference>
<dbReference type="PROSITE" id="PS00893">
    <property type="entry name" value="NUDIX_BOX"/>
    <property type="match status" value="1"/>
</dbReference>
<dbReference type="Proteomes" id="UP000241769">
    <property type="component" value="Unassembled WGS sequence"/>
</dbReference>
<dbReference type="InterPro" id="IPR020084">
    <property type="entry name" value="NUDIX_hydrolase_CS"/>
</dbReference>
<dbReference type="Pfam" id="PF00004">
    <property type="entry name" value="AAA"/>
    <property type="match status" value="1"/>
</dbReference>
<name>A0A2P6NRH7_9EUKA</name>
<evidence type="ECO:0000256" key="14">
    <source>
        <dbReference type="SAM" id="Phobius"/>
    </source>
</evidence>
<dbReference type="Gene3D" id="3.40.50.300">
    <property type="entry name" value="P-loop containing nucleotide triphosphate hydrolases"/>
    <property type="match status" value="1"/>
</dbReference>
<evidence type="ECO:0000259" key="15">
    <source>
        <dbReference type="PROSITE" id="PS51462"/>
    </source>
</evidence>
<feature type="region of interest" description="Disordered" evidence="13">
    <location>
        <begin position="667"/>
        <end position="687"/>
    </location>
</feature>
<evidence type="ECO:0000256" key="12">
    <source>
        <dbReference type="RuleBase" id="RU003651"/>
    </source>
</evidence>
<dbReference type="InterPro" id="IPR000086">
    <property type="entry name" value="NUDIX_hydrolase_dom"/>
</dbReference>
<dbReference type="Pfam" id="PF00293">
    <property type="entry name" value="NUDIX"/>
    <property type="match status" value="1"/>
</dbReference>
<evidence type="ECO:0000256" key="10">
    <source>
        <dbReference type="ARBA" id="ARBA00023136"/>
    </source>
</evidence>
<dbReference type="AlphaFoldDB" id="A0A2P6NRH7"/>
<dbReference type="InterPro" id="IPR015797">
    <property type="entry name" value="NUDIX_hydrolase-like_dom_sf"/>
</dbReference>
<evidence type="ECO:0000313" key="16">
    <source>
        <dbReference type="EMBL" id="PRP86564.1"/>
    </source>
</evidence>
<keyword evidence="4 12" id="KW-0547">Nucleotide-binding</keyword>
<protein>
    <submittedName>
        <fullName evidence="16">Protein BCS-1, isoform a</fullName>
    </submittedName>
</protein>
<keyword evidence="10 14" id="KW-0472">Membrane</keyword>
<dbReference type="EMBL" id="MDYQ01000029">
    <property type="protein sequence ID" value="PRP86564.1"/>
    <property type="molecule type" value="Genomic_DNA"/>
</dbReference>
<dbReference type="InterPro" id="IPR003959">
    <property type="entry name" value="ATPase_AAA_core"/>
</dbReference>
<dbReference type="InterPro" id="IPR003960">
    <property type="entry name" value="ATPase_AAA_CS"/>
</dbReference>
<feature type="transmembrane region" description="Helical" evidence="14">
    <location>
        <begin position="238"/>
        <end position="256"/>
    </location>
</feature>
<comment type="similarity">
    <text evidence="2">Belongs to the AAA ATPase family. BCS1 subfamily.</text>
</comment>
<comment type="caution">
    <text evidence="16">The sequence shown here is derived from an EMBL/GenBank/DDBJ whole genome shotgun (WGS) entry which is preliminary data.</text>
</comment>
<keyword evidence="9" id="KW-0496">Mitochondrion</keyword>
<gene>
    <name evidence="16" type="ORF">PROFUN_05202</name>
</gene>
<dbReference type="PROSITE" id="PS51462">
    <property type="entry name" value="NUDIX"/>
    <property type="match status" value="1"/>
</dbReference>
<evidence type="ECO:0000256" key="4">
    <source>
        <dbReference type="ARBA" id="ARBA00022741"/>
    </source>
</evidence>
<feature type="domain" description="Nudix hydrolase" evidence="15">
    <location>
        <begin position="64"/>
        <end position="198"/>
    </location>
</feature>
<dbReference type="Pfam" id="PF08740">
    <property type="entry name" value="BCS1_N"/>
    <property type="match status" value="1"/>
</dbReference>
<dbReference type="GO" id="GO:0005743">
    <property type="term" value="C:mitochondrial inner membrane"/>
    <property type="evidence" value="ECO:0007669"/>
    <property type="project" value="UniProtKB-SubCell"/>
</dbReference>
<keyword evidence="8 14" id="KW-1133">Transmembrane helix</keyword>